<feature type="non-terminal residue" evidence="4">
    <location>
        <position position="632"/>
    </location>
</feature>
<dbReference type="InterPro" id="IPR042197">
    <property type="entry name" value="Apaf_helical"/>
</dbReference>
<keyword evidence="5" id="KW-1185">Reference proteome</keyword>
<feature type="domain" description="NB-ARC" evidence="3">
    <location>
        <begin position="575"/>
        <end position="631"/>
    </location>
</feature>
<dbReference type="Gene3D" id="1.10.8.430">
    <property type="entry name" value="Helical domain of apoptotic protease-activating factors"/>
    <property type="match status" value="1"/>
</dbReference>
<dbReference type="EMBL" id="CAUOFW020000721">
    <property type="protein sequence ID" value="CAK9135573.1"/>
    <property type="molecule type" value="Genomic_DNA"/>
</dbReference>
<gene>
    <name evidence="4" type="ORF">ILEXP_LOCUS2530</name>
</gene>
<dbReference type="PRINTS" id="PR00364">
    <property type="entry name" value="DISEASERSIST"/>
</dbReference>
<dbReference type="Pfam" id="PF00931">
    <property type="entry name" value="NB-ARC"/>
    <property type="match status" value="2"/>
</dbReference>
<name>A0ABC8QS76_9AQUA</name>
<dbReference type="AlphaFoldDB" id="A0ABC8QS76"/>
<comment type="caution">
    <text evidence="4">The sequence shown here is derived from an EMBL/GenBank/DDBJ whole genome shotgun (WGS) entry which is preliminary data.</text>
</comment>
<evidence type="ECO:0000259" key="3">
    <source>
        <dbReference type="Pfam" id="PF00931"/>
    </source>
</evidence>
<dbReference type="GO" id="GO:0006952">
    <property type="term" value="P:defense response"/>
    <property type="evidence" value="ECO:0007669"/>
    <property type="project" value="UniProtKB-KW"/>
</dbReference>
<dbReference type="PANTHER" id="PTHR36766">
    <property type="entry name" value="PLANT BROAD-SPECTRUM MILDEW RESISTANCE PROTEIN RPW8"/>
    <property type="match status" value="1"/>
</dbReference>
<evidence type="ECO:0000313" key="5">
    <source>
        <dbReference type="Proteomes" id="UP001642360"/>
    </source>
</evidence>
<sequence length="632" mass="71310">MAQTAAFDFLFENLKLLLACKANEFQDHKQQIEYLYKDQKILWILVKELVEKRSEHNEVKILVTKLVDVADKAANLVKLILDEIDDTEQMLFSDLDEIDDTEQKVISVIEDLKIINTMAREICTKVYGIGVQQLHECGGCSSSSRAGSGTLVVEDETVVVFSQFGKSSEIGSLAIKDTEEAMVVGFDRGAARMVDRLTGRQKKLDFGWKVPMIVWLSERIGTERQKHLEELGFDLVAARKVLTGGQKQLEVVSIVGMRGSGKTTLARKVYNDPCIASHFNVGAFISVPKHGDLSLGVLDSYLFITDQIRKMNHEELCKELYTFLEGQRYLVVVDDIMDICVWNHLRICFPDDNNGSKIILTKQQERMAFKASPLTPQLLLPLLTLDESWVLLEKKVFGKESCPQELWKFGSKIAEKCHGLPLTIVVIAGLLAKEEKTQYFWEHVAQSVVSYVAAVLIFAFKFHPDLELAYINIIEDSLGLGYISDDIKMTIKKEVMKHYTKKMKQYTKKMCISIPQDERSTCGSSLIARTPNELKIMASGNSSIQRILNTEQTGRRSPPTAGIPNVDKEIVVGFDQEAETIKERLIGQKKLEVVTIVGMAGLGKTTLARKVYNDPFIVYHFYIRGWAYVSQV</sequence>
<reference evidence="4 5" key="1">
    <citation type="submission" date="2024-02" db="EMBL/GenBank/DDBJ databases">
        <authorList>
            <person name="Vignale AGUSTIN F."/>
            <person name="Sosa J E."/>
            <person name="Modenutti C."/>
        </authorList>
    </citation>
    <scope>NUCLEOTIDE SEQUENCE [LARGE SCALE GENOMIC DNA]</scope>
</reference>
<dbReference type="SUPFAM" id="SSF52540">
    <property type="entry name" value="P-loop containing nucleoside triphosphate hydrolases"/>
    <property type="match status" value="2"/>
</dbReference>
<evidence type="ECO:0000313" key="4">
    <source>
        <dbReference type="EMBL" id="CAK9135573.1"/>
    </source>
</evidence>
<keyword evidence="1" id="KW-0433">Leucine-rich repeat</keyword>
<accession>A0ABC8QS76</accession>
<dbReference type="InterPro" id="IPR027417">
    <property type="entry name" value="P-loop_NTPase"/>
</dbReference>
<dbReference type="Gene3D" id="3.40.50.300">
    <property type="entry name" value="P-loop containing nucleotide triphosphate hydrolases"/>
    <property type="match status" value="2"/>
</dbReference>
<evidence type="ECO:0000256" key="1">
    <source>
        <dbReference type="ARBA" id="ARBA00022614"/>
    </source>
</evidence>
<dbReference type="InterPro" id="IPR002182">
    <property type="entry name" value="NB-ARC"/>
</dbReference>
<evidence type="ECO:0000256" key="2">
    <source>
        <dbReference type="ARBA" id="ARBA00022821"/>
    </source>
</evidence>
<proteinExistence type="predicted"/>
<keyword evidence="2" id="KW-0611">Plant defense</keyword>
<dbReference type="PANTHER" id="PTHR36766:SF44">
    <property type="entry name" value="NBS-CODING RESISTANCE GENE ANALOG"/>
    <property type="match status" value="1"/>
</dbReference>
<dbReference type="Proteomes" id="UP001642360">
    <property type="component" value="Unassembled WGS sequence"/>
</dbReference>
<protein>
    <recommendedName>
        <fullName evidence="3">NB-ARC domain-containing protein</fullName>
    </recommendedName>
</protein>
<organism evidence="4 5">
    <name type="scientific">Ilex paraguariensis</name>
    <name type="common">yerba mate</name>
    <dbReference type="NCBI Taxonomy" id="185542"/>
    <lineage>
        <taxon>Eukaryota</taxon>
        <taxon>Viridiplantae</taxon>
        <taxon>Streptophyta</taxon>
        <taxon>Embryophyta</taxon>
        <taxon>Tracheophyta</taxon>
        <taxon>Spermatophyta</taxon>
        <taxon>Magnoliopsida</taxon>
        <taxon>eudicotyledons</taxon>
        <taxon>Gunneridae</taxon>
        <taxon>Pentapetalae</taxon>
        <taxon>asterids</taxon>
        <taxon>campanulids</taxon>
        <taxon>Aquifoliales</taxon>
        <taxon>Aquifoliaceae</taxon>
        <taxon>Ilex</taxon>
    </lineage>
</organism>
<feature type="domain" description="NB-ARC" evidence="3">
    <location>
        <begin position="246"/>
        <end position="401"/>
    </location>
</feature>